<dbReference type="InterPro" id="IPR007627">
    <property type="entry name" value="RNA_pol_sigma70_r2"/>
</dbReference>
<reference evidence="7 8" key="1">
    <citation type="submission" date="2016-04" db="EMBL/GenBank/DDBJ databases">
        <title>Complete genome sequence of Fictibacillus phosphorivorans G25-29, a strain toxic to nematodes.</title>
        <authorList>
            <person name="Zheng Z."/>
        </authorList>
    </citation>
    <scope>NUCLEOTIDE SEQUENCE [LARGE SCALE GENOMIC DNA]</scope>
    <source>
        <strain evidence="7 8">G25-29</strain>
    </source>
</reference>
<evidence type="ECO:0000313" key="7">
    <source>
        <dbReference type="EMBL" id="ANC76011.1"/>
    </source>
</evidence>
<evidence type="ECO:0000259" key="5">
    <source>
        <dbReference type="Pfam" id="PF04542"/>
    </source>
</evidence>
<evidence type="ECO:0000256" key="2">
    <source>
        <dbReference type="ARBA" id="ARBA00023015"/>
    </source>
</evidence>
<dbReference type="AlphaFoldDB" id="A0A160IJK5"/>
<dbReference type="CDD" id="cd06171">
    <property type="entry name" value="Sigma70_r4"/>
    <property type="match status" value="1"/>
</dbReference>
<keyword evidence="2" id="KW-0805">Transcription regulation</keyword>
<gene>
    <name evidence="7" type="ORF">ABE65_003955</name>
</gene>
<dbReference type="InterPro" id="IPR014284">
    <property type="entry name" value="RNA_pol_sigma-70_dom"/>
</dbReference>
<dbReference type="Gene3D" id="1.10.1740.10">
    <property type="match status" value="1"/>
</dbReference>
<dbReference type="NCBIfam" id="TIGR02937">
    <property type="entry name" value="sigma70-ECF"/>
    <property type="match status" value="1"/>
</dbReference>
<feature type="domain" description="RNA polymerase sigma factor 70 region 4 type 2" evidence="6">
    <location>
        <begin position="121"/>
        <end position="173"/>
    </location>
</feature>
<keyword evidence="8" id="KW-1185">Reference proteome</keyword>
<evidence type="ECO:0000259" key="6">
    <source>
        <dbReference type="Pfam" id="PF08281"/>
    </source>
</evidence>
<dbReference type="InterPro" id="IPR013324">
    <property type="entry name" value="RNA_pol_sigma_r3/r4-like"/>
</dbReference>
<dbReference type="InterPro" id="IPR013249">
    <property type="entry name" value="RNA_pol_sigma70_r4_t2"/>
</dbReference>
<dbReference type="Pfam" id="PF08281">
    <property type="entry name" value="Sigma70_r4_2"/>
    <property type="match status" value="1"/>
</dbReference>
<keyword evidence="4" id="KW-0804">Transcription</keyword>
<dbReference type="GO" id="GO:0003677">
    <property type="term" value="F:DNA binding"/>
    <property type="evidence" value="ECO:0007669"/>
    <property type="project" value="InterPro"/>
</dbReference>
<dbReference type="Proteomes" id="UP000076623">
    <property type="component" value="Chromosome"/>
</dbReference>
<dbReference type="SUPFAM" id="SSF88659">
    <property type="entry name" value="Sigma3 and sigma4 domains of RNA polymerase sigma factors"/>
    <property type="match status" value="1"/>
</dbReference>
<evidence type="ECO:0000313" key="8">
    <source>
        <dbReference type="Proteomes" id="UP000076623"/>
    </source>
</evidence>
<evidence type="ECO:0000256" key="1">
    <source>
        <dbReference type="ARBA" id="ARBA00010641"/>
    </source>
</evidence>
<dbReference type="Gene3D" id="1.10.10.10">
    <property type="entry name" value="Winged helix-like DNA-binding domain superfamily/Winged helix DNA-binding domain"/>
    <property type="match status" value="1"/>
</dbReference>
<dbReference type="GO" id="GO:0006352">
    <property type="term" value="P:DNA-templated transcription initiation"/>
    <property type="evidence" value="ECO:0007669"/>
    <property type="project" value="InterPro"/>
</dbReference>
<dbReference type="SUPFAM" id="SSF88946">
    <property type="entry name" value="Sigma2 domain of RNA polymerase sigma factors"/>
    <property type="match status" value="1"/>
</dbReference>
<feature type="domain" description="RNA polymerase sigma-70 region 2" evidence="5">
    <location>
        <begin position="24"/>
        <end position="92"/>
    </location>
</feature>
<organism evidence="7 8">
    <name type="scientific">Fictibacillus phosphorivorans</name>
    <dbReference type="NCBI Taxonomy" id="1221500"/>
    <lineage>
        <taxon>Bacteria</taxon>
        <taxon>Bacillati</taxon>
        <taxon>Bacillota</taxon>
        <taxon>Bacilli</taxon>
        <taxon>Bacillales</taxon>
        <taxon>Fictibacillaceae</taxon>
        <taxon>Fictibacillus</taxon>
    </lineage>
</organism>
<dbReference type="STRING" id="1221500.ABE65_003955"/>
<dbReference type="KEGG" id="fpn:ABE65_003955"/>
<name>A0A160IJK5_9BACL</name>
<protein>
    <submittedName>
        <fullName evidence="7">RNA polymerase subunit sigma-70</fullName>
    </submittedName>
</protein>
<dbReference type="InterPro" id="IPR039425">
    <property type="entry name" value="RNA_pol_sigma-70-like"/>
</dbReference>
<dbReference type="GO" id="GO:0016987">
    <property type="term" value="F:sigma factor activity"/>
    <property type="evidence" value="ECO:0007669"/>
    <property type="project" value="UniProtKB-KW"/>
</dbReference>
<comment type="similarity">
    <text evidence="1">Belongs to the sigma-70 factor family. ECF subfamily.</text>
</comment>
<dbReference type="InterPro" id="IPR036388">
    <property type="entry name" value="WH-like_DNA-bd_sf"/>
</dbReference>
<sequence>MGRTSDYELYLKVQEENKEALEMLYDRYEKLLFSFSFKMLRQKELAEEAVQDVFMKLWRKKGLYSDDKGKFSSWLLTVTRNACIDLIRKQQKNEVEILEKDIDYERTESVEETVTWNEERESLKEAVSSLTEEQQDIVEMFYFKGYSQSDIAEQKNIPLGTVKGRIRLALKHLKKIYQERGDKYGAENLR</sequence>
<accession>A0A160IJK5</accession>
<proteinExistence type="inferred from homology"/>
<keyword evidence="3" id="KW-0731">Sigma factor</keyword>
<dbReference type="PANTHER" id="PTHR43133:SF62">
    <property type="entry name" value="RNA POLYMERASE SIGMA FACTOR SIGZ"/>
    <property type="match status" value="1"/>
</dbReference>
<dbReference type="RefSeq" id="WP_066391496.1">
    <property type="nucleotide sequence ID" value="NZ_CP015378.1"/>
</dbReference>
<dbReference type="EMBL" id="CP015378">
    <property type="protein sequence ID" value="ANC76011.1"/>
    <property type="molecule type" value="Genomic_DNA"/>
</dbReference>
<evidence type="ECO:0000256" key="3">
    <source>
        <dbReference type="ARBA" id="ARBA00023082"/>
    </source>
</evidence>
<dbReference type="InterPro" id="IPR013325">
    <property type="entry name" value="RNA_pol_sigma_r2"/>
</dbReference>
<evidence type="ECO:0000256" key="4">
    <source>
        <dbReference type="ARBA" id="ARBA00023163"/>
    </source>
</evidence>
<dbReference type="PANTHER" id="PTHR43133">
    <property type="entry name" value="RNA POLYMERASE ECF-TYPE SIGMA FACTO"/>
    <property type="match status" value="1"/>
</dbReference>
<dbReference type="Pfam" id="PF04542">
    <property type="entry name" value="Sigma70_r2"/>
    <property type="match status" value="1"/>
</dbReference>